<name>A0ABN8YCV4_RANTA</name>
<gene>
    <name evidence="1" type="ORF">MRATA1EN1_LOCUS8367</name>
</gene>
<keyword evidence="2" id="KW-1185">Reference proteome</keyword>
<protein>
    <submittedName>
        <fullName evidence="1">Uncharacterized protein</fullName>
    </submittedName>
</protein>
<dbReference type="Proteomes" id="UP001176941">
    <property type="component" value="Chromosome 19"/>
</dbReference>
<evidence type="ECO:0000313" key="1">
    <source>
        <dbReference type="EMBL" id="CAI9159405.1"/>
    </source>
</evidence>
<accession>A0ABN8YCV4</accession>
<proteinExistence type="predicted"/>
<evidence type="ECO:0000313" key="2">
    <source>
        <dbReference type="Proteomes" id="UP001176941"/>
    </source>
</evidence>
<organism evidence="1 2">
    <name type="scientific">Rangifer tarandus platyrhynchus</name>
    <name type="common">Svalbard reindeer</name>
    <dbReference type="NCBI Taxonomy" id="3082113"/>
    <lineage>
        <taxon>Eukaryota</taxon>
        <taxon>Metazoa</taxon>
        <taxon>Chordata</taxon>
        <taxon>Craniata</taxon>
        <taxon>Vertebrata</taxon>
        <taxon>Euteleostomi</taxon>
        <taxon>Mammalia</taxon>
        <taxon>Eutheria</taxon>
        <taxon>Laurasiatheria</taxon>
        <taxon>Artiodactyla</taxon>
        <taxon>Ruminantia</taxon>
        <taxon>Pecora</taxon>
        <taxon>Cervidae</taxon>
        <taxon>Odocoileinae</taxon>
        <taxon>Rangifer</taxon>
    </lineage>
</organism>
<reference evidence="1" key="1">
    <citation type="submission" date="2023-04" db="EMBL/GenBank/DDBJ databases">
        <authorList>
            <consortium name="ELIXIR-Norway"/>
        </authorList>
    </citation>
    <scope>NUCLEOTIDE SEQUENCE [LARGE SCALE GENOMIC DNA]</scope>
</reference>
<dbReference type="EMBL" id="OX459955">
    <property type="protein sequence ID" value="CAI9159405.1"/>
    <property type="molecule type" value="Genomic_DNA"/>
</dbReference>
<sequence>MDGSPTLLLSSKEPTYNAGAMDSFLGQEDPLEKEMPSHSSFLAWKNAMDSPWGHKRVRHHLATIQPPPPLLYIHSFLHLFIHSLLHLFIHSLTPTHPVISSFLGTAPSIHSTDTSCALKPEILLQP</sequence>